<dbReference type="InterPro" id="IPR000157">
    <property type="entry name" value="TIR_dom"/>
</dbReference>
<dbReference type="GO" id="GO:0007165">
    <property type="term" value="P:signal transduction"/>
    <property type="evidence" value="ECO:0007669"/>
    <property type="project" value="InterPro"/>
</dbReference>
<dbReference type="PANTHER" id="PTHR32009:SF152">
    <property type="entry name" value="NEUTRAL_ALKALINE INVERTASE"/>
    <property type="match status" value="1"/>
</dbReference>
<protein>
    <submittedName>
        <fullName evidence="3">Toll/interleukin-1 receptor (TIR) domain-containing protein</fullName>
    </submittedName>
</protein>
<proteinExistence type="predicted"/>
<dbReference type="Proteomes" id="UP000245207">
    <property type="component" value="Unassembled WGS sequence"/>
</dbReference>
<evidence type="ECO:0000259" key="2">
    <source>
        <dbReference type="PROSITE" id="PS50104"/>
    </source>
</evidence>
<keyword evidence="1" id="KW-0520">NAD</keyword>
<dbReference type="SUPFAM" id="SSF52200">
    <property type="entry name" value="Toll/Interleukin receptor TIR domain"/>
    <property type="match status" value="1"/>
</dbReference>
<dbReference type="AlphaFoldDB" id="A0A2U1KKL0"/>
<feature type="domain" description="TIR" evidence="2">
    <location>
        <begin position="13"/>
        <end position="170"/>
    </location>
</feature>
<evidence type="ECO:0000256" key="1">
    <source>
        <dbReference type="ARBA" id="ARBA00023027"/>
    </source>
</evidence>
<evidence type="ECO:0000313" key="4">
    <source>
        <dbReference type="Proteomes" id="UP000245207"/>
    </source>
</evidence>
<comment type="caution">
    <text evidence="3">The sequence shown here is derived from an EMBL/GenBank/DDBJ whole genome shotgun (WGS) entry which is preliminary data.</text>
</comment>
<keyword evidence="4" id="KW-1185">Reference proteome</keyword>
<keyword evidence="3" id="KW-0675">Receptor</keyword>
<sequence>MASASSSLTTCSWEHDVFLSFRGEDTRNGFISFLYAALVSKGIRTFKDDKKLEIGKPIAPELLKAIENSRFAVVVLSSNFATSKWCLEEIAKVVDCRDREKLTVIPVFYHVSPSDVRHQTNCFEEAFANHEKDPEISPEKVETWRAAFKILGALSGSHVTQDSLKYTPST</sequence>
<dbReference type="PROSITE" id="PS50104">
    <property type="entry name" value="TIR"/>
    <property type="match status" value="1"/>
</dbReference>
<organism evidence="3 4">
    <name type="scientific">Artemisia annua</name>
    <name type="common">Sweet wormwood</name>
    <dbReference type="NCBI Taxonomy" id="35608"/>
    <lineage>
        <taxon>Eukaryota</taxon>
        <taxon>Viridiplantae</taxon>
        <taxon>Streptophyta</taxon>
        <taxon>Embryophyta</taxon>
        <taxon>Tracheophyta</taxon>
        <taxon>Spermatophyta</taxon>
        <taxon>Magnoliopsida</taxon>
        <taxon>eudicotyledons</taxon>
        <taxon>Gunneridae</taxon>
        <taxon>Pentapetalae</taxon>
        <taxon>asterids</taxon>
        <taxon>campanulids</taxon>
        <taxon>Asterales</taxon>
        <taxon>Asteraceae</taxon>
        <taxon>Asteroideae</taxon>
        <taxon>Anthemideae</taxon>
        <taxon>Artemisiinae</taxon>
        <taxon>Artemisia</taxon>
    </lineage>
</organism>
<gene>
    <name evidence="3" type="ORF">CTI12_AA592080</name>
</gene>
<dbReference type="FunFam" id="3.40.50.10140:FF:000007">
    <property type="entry name" value="Disease resistance protein (TIR-NBS-LRR class)"/>
    <property type="match status" value="1"/>
</dbReference>
<dbReference type="Pfam" id="PF01582">
    <property type="entry name" value="TIR"/>
    <property type="match status" value="1"/>
</dbReference>
<dbReference type="SMART" id="SM00255">
    <property type="entry name" value="TIR"/>
    <property type="match status" value="1"/>
</dbReference>
<dbReference type="EMBL" id="PKPP01016985">
    <property type="protein sequence ID" value="PWA37289.1"/>
    <property type="molecule type" value="Genomic_DNA"/>
</dbReference>
<dbReference type="OrthoDB" id="6160824at2759"/>
<dbReference type="InterPro" id="IPR035897">
    <property type="entry name" value="Toll_tir_struct_dom_sf"/>
</dbReference>
<dbReference type="Gene3D" id="3.40.50.10140">
    <property type="entry name" value="Toll/interleukin-1 receptor homology (TIR) domain"/>
    <property type="match status" value="1"/>
</dbReference>
<evidence type="ECO:0000313" key="3">
    <source>
        <dbReference type="EMBL" id="PWA37289.1"/>
    </source>
</evidence>
<name>A0A2U1KKL0_ARTAN</name>
<reference evidence="3 4" key="1">
    <citation type="journal article" date="2018" name="Mol. Plant">
        <title>The genome of Artemisia annua provides insight into the evolution of Asteraceae family and artemisinin biosynthesis.</title>
        <authorList>
            <person name="Shen Q."/>
            <person name="Zhang L."/>
            <person name="Liao Z."/>
            <person name="Wang S."/>
            <person name="Yan T."/>
            <person name="Shi P."/>
            <person name="Liu M."/>
            <person name="Fu X."/>
            <person name="Pan Q."/>
            <person name="Wang Y."/>
            <person name="Lv Z."/>
            <person name="Lu X."/>
            <person name="Zhang F."/>
            <person name="Jiang W."/>
            <person name="Ma Y."/>
            <person name="Chen M."/>
            <person name="Hao X."/>
            <person name="Li L."/>
            <person name="Tang Y."/>
            <person name="Lv G."/>
            <person name="Zhou Y."/>
            <person name="Sun X."/>
            <person name="Brodelius P.E."/>
            <person name="Rose J.K.C."/>
            <person name="Tang K."/>
        </authorList>
    </citation>
    <scope>NUCLEOTIDE SEQUENCE [LARGE SCALE GENOMIC DNA]</scope>
    <source>
        <strain evidence="4">cv. Huhao1</strain>
        <tissue evidence="3">Leaf</tissue>
    </source>
</reference>
<dbReference type="STRING" id="35608.A0A2U1KKL0"/>
<accession>A0A2U1KKL0</accession>
<dbReference type="PANTHER" id="PTHR32009">
    <property type="entry name" value="TMV RESISTANCE PROTEIN N-LIKE"/>
    <property type="match status" value="1"/>
</dbReference>